<sequence length="164" mass="18519">MKHLQSNLTHLANTLDIPTSFEISNDALWASIEDTNALEEFAKGLQTMHARVCMITCARVDEGHDILYHFDIKGVLFNLKLHLKTPLLPSITPLFESANWAERELSELYGITLENHPNPAKLFIDESIKEAIYEAYVPLSSAMNGEVSRHLWEKVKMAQGENNG</sequence>
<dbReference type="Proteomes" id="UP000002222">
    <property type="component" value="Chromosome"/>
</dbReference>
<keyword evidence="2" id="KW-0830">Ubiquinone</keyword>
<dbReference type="OrthoDB" id="9803286at2"/>
<dbReference type="AlphaFoldDB" id="D1B299"/>
<dbReference type="EMBL" id="CP001816">
    <property type="protein sequence ID" value="ACZ12219.1"/>
    <property type="molecule type" value="Genomic_DNA"/>
</dbReference>
<organism evidence="2 3">
    <name type="scientific">Sulfurospirillum deleyianum (strain ATCC 51133 / DSM 6946 / 5175)</name>
    <dbReference type="NCBI Taxonomy" id="525898"/>
    <lineage>
        <taxon>Bacteria</taxon>
        <taxon>Pseudomonadati</taxon>
        <taxon>Campylobacterota</taxon>
        <taxon>Epsilonproteobacteria</taxon>
        <taxon>Campylobacterales</taxon>
        <taxon>Sulfurospirillaceae</taxon>
        <taxon>Sulfurospirillum</taxon>
    </lineage>
</organism>
<dbReference type="InterPro" id="IPR001268">
    <property type="entry name" value="NADH_UbQ_OxRdtase_30kDa_su"/>
</dbReference>
<evidence type="ECO:0000313" key="2">
    <source>
        <dbReference type="EMBL" id="ACZ12219.1"/>
    </source>
</evidence>
<dbReference type="STRING" id="525898.Sdel_1196"/>
<dbReference type="Gene3D" id="3.30.460.80">
    <property type="entry name" value="NADH:ubiquinone oxidoreductase, 30kDa subunit"/>
    <property type="match status" value="1"/>
</dbReference>
<protein>
    <submittedName>
        <fullName evidence="2">NADH dehydrogenase (Ubiquinone) 30 kDa subunit</fullName>
    </submittedName>
</protein>
<gene>
    <name evidence="2" type="ordered locus">Sdel_1196</name>
</gene>
<dbReference type="Pfam" id="PF00329">
    <property type="entry name" value="Complex1_30kDa"/>
    <property type="match status" value="1"/>
</dbReference>
<dbReference type="GO" id="GO:0008137">
    <property type="term" value="F:NADH dehydrogenase (ubiquinone) activity"/>
    <property type="evidence" value="ECO:0007669"/>
    <property type="project" value="InterPro"/>
</dbReference>
<evidence type="ECO:0000313" key="3">
    <source>
        <dbReference type="Proteomes" id="UP000002222"/>
    </source>
</evidence>
<reference evidence="2 3" key="2">
    <citation type="journal article" date="2010" name="Stand. Genomic Sci.">
        <title>Complete genome sequence of Sulfurospirillum deleyianum type strain (5175).</title>
        <authorList>
            <person name="Sikorski J."/>
            <person name="Lapidus A."/>
            <person name="Copeland A."/>
            <person name="Glavina Del Rio T."/>
            <person name="Nolan M."/>
            <person name="Lucas S."/>
            <person name="Chen F."/>
            <person name="Tice H."/>
            <person name="Cheng J.F."/>
            <person name="Saunders E."/>
            <person name="Bruce D."/>
            <person name="Goodwin L."/>
            <person name="Pitluck S."/>
            <person name="Ovchinnikova G."/>
            <person name="Pati A."/>
            <person name="Ivanova N."/>
            <person name="Mavromatis K."/>
            <person name="Chen A."/>
            <person name="Palaniappan K."/>
            <person name="Chain P."/>
            <person name="Land M."/>
            <person name="Hauser L."/>
            <person name="Chang Y.J."/>
            <person name="Jeffries C.D."/>
            <person name="Brettin T."/>
            <person name="Detter J.C."/>
            <person name="Han C."/>
            <person name="Rohde M."/>
            <person name="Lang E."/>
            <person name="Spring S."/>
            <person name="Goker M."/>
            <person name="Bristow J."/>
            <person name="Eisen J.A."/>
            <person name="Markowitz V."/>
            <person name="Hugenholtz P."/>
            <person name="Kyrpides N.C."/>
            <person name="Klenk H.P."/>
        </authorList>
    </citation>
    <scope>NUCLEOTIDE SEQUENCE [LARGE SCALE GENOMIC DNA]</scope>
    <source>
        <strain evidence="3">ATCC 51133 / DSM 6946 / 5175</strain>
    </source>
</reference>
<proteinExistence type="predicted"/>
<dbReference type="SUPFAM" id="SSF143243">
    <property type="entry name" value="Nqo5-like"/>
    <property type="match status" value="1"/>
</dbReference>
<dbReference type="eggNOG" id="COG0852">
    <property type="taxonomic scope" value="Bacteria"/>
</dbReference>
<reference evidence="3" key="1">
    <citation type="submission" date="2009-11" db="EMBL/GenBank/DDBJ databases">
        <title>The complete genome of Sulfurospirillum deleyianum DSM 6946.</title>
        <authorList>
            <consortium name="US DOE Joint Genome Institute (JGI-PGF)"/>
            <person name="Lucas S."/>
            <person name="Copeland A."/>
            <person name="Lapidus A."/>
            <person name="Glavina del Rio T."/>
            <person name="Dalin E."/>
            <person name="Tice H."/>
            <person name="Bruce D."/>
            <person name="Goodwin L."/>
            <person name="Pitluck S."/>
            <person name="Kyrpides N."/>
            <person name="Mavromatis K."/>
            <person name="Ivanova N."/>
            <person name="Ovchinnikova G."/>
            <person name="Munk A.C."/>
            <person name="Lu M."/>
            <person name="Brettin T."/>
            <person name="Detter J.C."/>
            <person name="Han C."/>
            <person name="Tapia R."/>
            <person name="Larimer F."/>
            <person name="Land M."/>
            <person name="Hauser L."/>
            <person name="Markowitz V."/>
            <person name="Cheng J.F."/>
            <person name="Hugenholtz P."/>
            <person name="Woyke T."/>
            <person name="Wu D."/>
            <person name="Aumann P."/>
            <person name="Schneider S."/>
            <person name="Lang E."/>
            <person name="Spring S."/>
            <person name="Klenk H.P."/>
            <person name="Eisen J.A."/>
        </authorList>
    </citation>
    <scope>NUCLEOTIDE SEQUENCE [LARGE SCALE GENOMIC DNA]</scope>
    <source>
        <strain evidence="3">ATCC 51133 / DSM 6946 / 5175</strain>
    </source>
</reference>
<name>D1B299_SULD5</name>
<dbReference type="InterPro" id="IPR037232">
    <property type="entry name" value="NADH_quin_OxRdtase_su_C/D-like"/>
</dbReference>
<keyword evidence="3" id="KW-1185">Reference proteome</keyword>
<feature type="domain" description="NADH:ubiquinone oxidoreductase 30kDa subunit" evidence="1">
    <location>
        <begin position="36"/>
        <end position="139"/>
    </location>
</feature>
<evidence type="ECO:0000259" key="1">
    <source>
        <dbReference type="Pfam" id="PF00329"/>
    </source>
</evidence>
<dbReference type="HOGENOM" id="CLU_129201_0_0_7"/>
<dbReference type="RefSeq" id="WP_012856976.1">
    <property type="nucleotide sequence ID" value="NC_013512.1"/>
</dbReference>
<accession>D1B299</accession>
<dbReference type="KEGG" id="sdl:Sdel_1196"/>